<reference evidence="3 4" key="1">
    <citation type="submission" date="2023-03" db="EMBL/GenBank/DDBJ databases">
        <title>Novel Species.</title>
        <authorList>
            <person name="Ma S."/>
        </authorList>
    </citation>
    <scope>NUCLEOTIDE SEQUENCE [LARGE SCALE GENOMIC DNA]</scope>
    <source>
        <strain evidence="3 4">LIND6LT2</strain>
    </source>
</reference>
<sequence length="334" mass="37536">MNSTLKSNIFAGSLIVIGIFGGLFLSLVLSFLNVPLPGILLLGQIILLLIPTILYFIITKESVKKTLRLNWPGWLTVLFSFLIAIFIQPLMMVLSAITSLFFTNDVADLINQMDAYPTLLMLAIVALTPAICEEITMRGILLSGYDGVDIKKAMLLNGLFFGMLHLNLQQFLYAFALGALFAYMVRLTDSIIPSMVAHFTINGSQVLMQKLLMFMTKTFNQDLSALTHEPSFIEKLISLGAISVVALIITPIAGVLIYALRDLYVKKSLKQENFKEPIETTDQKVFIESVPDEHENDIRLLEPSRQKVFNWPVWVSIVLYIAFMLFTLVLEYLL</sequence>
<keyword evidence="4" id="KW-1185">Reference proteome</keyword>
<dbReference type="EMBL" id="CP121687">
    <property type="protein sequence ID" value="WZL69060.1"/>
    <property type="molecule type" value="Genomic_DNA"/>
</dbReference>
<gene>
    <name evidence="3" type="ORF">QBE51_09615</name>
</gene>
<proteinExistence type="predicted"/>
<dbReference type="Proteomes" id="UP001486565">
    <property type="component" value="Chromosome"/>
</dbReference>
<keyword evidence="1" id="KW-0812">Transmembrane</keyword>
<accession>A0ABZ2Y2D4</accession>
<evidence type="ECO:0000313" key="3">
    <source>
        <dbReference type="EMBL" id="WZL69060.1"/>
    </source>
</evidence>
<feature type="transmembrane region" description="Helical" evidence="1">
    <location>
        <begin position="153"/>
        <end position="183"/>
    </location>
</feature>
<feature type="transmembrane region" description="Helical" evidence="1">
    <location>
        <begin position="311"/>
        <end position="333"/>
    </location>
</feature>
<evidence type="ECO:0000256" key="1">
    <source>
        <dbReference type="SAM" id="Phobius"/>
    </source>
</evidence>
<feature type="transmembrane region" description="Helical" evidence="1">
    <location>
        <begin position="236"/>
        <end position="260"/>
    </location>
</feature>
<dbReference type="Pfam" id="PF02517">
    <property type="entry name" value="Rce1-like"/>
    <property type="match status" value="1"/>
</dbReference>
<feature type="transmembrane region" description="Helical" evidence="1">
    <location>
        <begin position="115"/>
        <end position="132"/>
    </location>
</feature>
<evidence type="ECO:0000259" key="2">
    <source>
        <dbReference type="Pfam" id="PF02517"/>
    </source>
</evidence>
<feature type="transmembrane region" description="Helical" evidence="1">
    <location>
        <begin position="38"/>
        <end position="58"/>
    </location>
</feature>
<keyword evidence="1" id="KW-0472">Membrane</keyword>
<organism evidence="3 4">
    <name type="scientific">Defluviitalea saccharophila</name>
    <dbReference type="NCBI Taxonomy" id="879970"/>
    <lineage>
        <taxon>Bacteria</taxon>
        <taxon>Bacillati</taxon>
        <taxon>Bacillota</taxon>
        <taxon>Clostridia</taxon>
        <taxon>Lachnospirales</taxon>
        <taxon>Defluviitaleaceae</taxon>
        <taxon>Defluviitalea</taxon>
    </lineage>
</organism>
<name>A0ABZ2Y2D4_9FIRM</name>
<dbReference type="InterPro" id="IPR003675">
    <property type="entry name" value="Rce1/LyrA-like_dom"/>
</dbReference>
<feature type="domain" description="CAAX prenyl protease 2/Lysostaphin resistance protein A-like" evidence="2">
    <location>
        <begin position="118"/>
        <end position="203"/>
    </location>
</feature>
<feature type="transmembrane region" description="Helical" evidence="1">
    <location>
        <begin position="78"/>
        <end position="103"/>
    </location>
</feature>
<keyword evidence="1" id="KW-1133">Transmembrane helix</keyword>
<protein>
    <submittedName>
        <fullName evidence="3">Type II CAAX endopeptidase family protein</fullName>
    </submittedName>
</protein>
<dbReference type="RefSeq" id="WP_341876064.1">
    <property type="nucleotide sequence ID" value="NZ_CP121687.1"/>
</dbReference>
<feature type="transmembrane region" description="Helical" evidence="1">
    <location>
        <begin position="9"/>
        <end position="32"/>
    </location>
</feature>
<evidence type="ECO:0000313" key="4">
    <source>
        <dbReference type="Proteomes" id="UP001486565"/>
    </source>
</evidence>